<evidence type="ECO:0008006" key="4">
    <source>
        <dbReference type="Google" id="ProtNLM"/>
    </source>
</evidence>
<sequence length="239" mass="26401">NLFKVQACFPAAESLALVMKACNCWHGFLKLFVAGRDGIRTLTKAPEPACSKGRTEGDARSEPPLILEARIAARQDDAESLNILTGVLRRSIRGLDEQGRTLLYYAVRGNRDDAGQSQPSASVARKLQGADAQWDDVPRYLVNRQQFDVNVQVAGSGMTPLMEAARFGSLDSVRLLLELRADPGLRNARGDTALEVARSRVPEYLDFKEMQCSETRWAIAKEHVDKDRSRIAEILQCAG</sequence>
<evidence type="ECO:0000256" key="1">
    <source>
        <dbReference type="PROSITE-ProRule" id="PRU00023"/>
    </source>
</evidence>
<dbReference type="InterPro" id="IPR051616">
    <property type="entry name" value="Cul2-RING_E3_ligase_SR"/>
</dbReference>
<dbReference type="PANTHER" id="PTHR46224">
    <property type="entry name" value="ANKYRIN REPEAT FAMILY PROTEIN"/>
    <property type="match status" value="1"/>
</dbReference>
<protein>
    <recommendedName>
        <fullName evidence="4">ANK_REP_REGION domain-containing protein</fullName>
    </recommendedName>
</protein>
<dbReference type="PANTHER" id="PTHR46224:SF64">
    <property type="entry name" value="IQ MOTIF AND ANKYRIN REPEAT DOMAIN-CONTAINING PROTEIN 1"/>
    <property type="match status" value="1"/>
</dbReference>
<dbReference type="Gene3D" id="1.25.40.20">
    <property type="entry name" value="Ankyrin repeat-containing domain"/>
    <property type="match status" value="1"/>
</dbReference>
<proteinExistence type="predicted"/>
<evidence type="ECO:0000313" key="3">
    <source>
        <dbReference type="Proteomes" id="UP001178507"/>
    </source>
</evidence>
<keyword evidence="3" id="KW-1185">Reference proteome</keyword>
<keyword evidence="1" id="KW-0040">ANK repeat</keyword>
<dbReference type="SMART" id="SM00248">
    <property type="entry name" value="ANK"/>
    <property type="match status" value="2"/>
</dbReference>
<comment type="caution">
    <text evidence="2">The sequence shown here is derived from an EMBL/GenBank/DDBJ whole genome shotgun (WGS) entry which is preliminary data.</text>
</comment>
<name>A0AA36IJZ5_9DINO</name>
<dbReference type="SUPFAM" id="SSF48403">
    <property type="entry name" value="Ankyrin repeat"/>
    <property type="match status" value="1"/>
</dbReference>
<dbReference type="InterPro" id="IPR002110">
    <property type="entry name" value="Ankyrin_rpt"/>
</dbReference>
<dbReference type="PROSITE" id="PS50088">
    <property type="entry name" value="ANK_REPEAT"/>
    <property type="match status" value="1"/>
</dbReference>
<reference evidence="2" key="1">
    <citation type="submission" date="2023-08" db="EMBL/GenBank/DDBJ databases">
        <authorList>
            <person name="Chen Y."/>
            <person name="Shah S."/>
            <person name="Dougan E. K."/>
            <person name="Thang M."/>
            <person name="Chan C."/>
        </authorList>
    </citation>
    <scope>NUCLEOTIDE SEQUENCE</scope>
</reference>
<evidence type="ECO:0000313" key="2">
    <source>
        <dbReference type="EMBL" id="CAJ1389030.1"/>
    </source>
</evidence>
<dbReference type="InterPro" id="IPR036770">
    <property type="entry name" value="Ankyrin_rpt-contain_sf"/>
</dbReference>
<dbReference type="EMBL" id="CAUJNA010001788">
    <property type="protein sequence ID" value="CAJ1389030.1"/>
    <property type="molecule type" value="Genomic_DNA"/>
</dbReference>
<feature type="non-terminal residue" evidence="2">
    <location>
        <position position="1"/>
    </location>
</feature>
<organism evidence="2 3">
    <name type="scientific">Effrenium voratum</name>
    <dbReference type="NCBI Taxonomy" id="2562239"/>
    <lineage>
        <taxon>Eukaryota</taxon>
        <taxon>Sar</taxon>
        <taxon>Alveolata</taxon>
        <taxon>Dinophyceae</taxon>
        <taxon>Suessiales</taxon>
        <taxon>Symbiodiniaceae</taxon>
        <taxon>Effrenium</taxon>
    </lineage>
</organism>
<dbReference type="AlphaFoldDB" id="A0AA36IJZ5"/>
<gene>
    <name evidence="2" type="ORF">EVOR1521_LOCUS14733</name>
</gene>
<accession>A0AA36IJZ5</accession>
<dbReference type="Proteomes" id="UP001178507">
    <property type="component" value="Unassembled WGS sequence"/>
</dbReference>
<dbReference type="PROSITE" id="PS50297">
    <property type="entry name" value="ANK_REP_REGION"/>
    <property type="match status" value="1"/>
</dbReference>
<feature type="repeat" description="ANK" evidence="1">
    <location>
        <begin position="156"/>
        <end position="188"/>
    </location>
</feature>
<dbReference type="Pfam" id="PF13857">
    <property type="entry name" value="Ank_5"/>
    <property type="match status" value="1"/>
</dbReference>